<feature type="region of interest" description="Disordered" evidence="1">
    <location>
        <begin position="23"/>
        <end position="72"/>
    </location>
</feature>
<gene>
    <name evidence="2" type="ORF">VP01_4234g1</name>
</gene>
<name>A0A0L6UQI3_9BASI</name>
<keyword evidence="3" id="KW-1185">Reference proteome</keyword>
<evidence type="ECO:0000313" key="3">
    <source>
        <dbReference type="Proteomes" id="UP000037035"/>
    </source>
</evidence>
<organism evidence="2 3">
    <name type="scientific">Puccinia sorghi</name>
    <dbReference type="NCBI Taxonomy" id="27349"/>
    <lineage>
        <taxon>Eukaryota</taxon>
        <taxon>Fungi</taxon>
        <taxon>Dikarya</taxon>
        <taxon>Basidiomycota</taxon>
        <taxon>Pucciniomycotina</taxon>
        <taxon>Pucciniomycetes</taxon>
        <taxon>Pucciniales</taxon>
        <taxon>Pucciniaceae</taxon>
        <taxon>Puccinia</taxon>
    </lineage>
</organism>
<proteinExistence type="predicted"/>
<dbReference type="EMBL" id="LAVV01009318">
    <property type="protein sequence ID" value="KNZ50791.1"/>
    <property type="molecule type" value="Genomic_DNA"/>
</dbReference>
<sequence length="203" mass="22842">MPTNQTLNDDALQRLLRTPRLIRLAPPPATDTTTPTKPPSPFLNPMNPSELPYTRGAFSNASGSMSRDNSTKGLSALTTVPKPDEQLTAKLVRLLLASQHTSSVQSIVDQQALAEERRSHQEQMAQFEWASNERMAQFEQAILCLLMKVHDFQLLLVSPFQYSTFEQRVAAFDENLPRQVAFNSRPAMSSQQEKLFLELDEVL</sequence>
<evidence type="ECO:0000313" key="2">
    <source>
        <dbReference type="EMBL" id="KNZ50791.1"/>
    </source>
</evidence>
<reference evidence="2 3" key="1">
    <citation type="submission" date="2015-08" db="EMBL/GenBank/DDBJ databases">
        <title>Next Generation Sequencing and Analysis of the Genome of Puccinia sorghi L Schw, the Causal Agent of Maize Common Rust.</title>
        <authorList>
            <person name="Rochi L."/>
            <person name="Burguener G."/>
            <person name="Darino M."/>
            <person name="Turjanski A."/>
            <person name="Kreff E."/>
            <person name="Dieguez M.J."/>
            <person name="Sacco F."/>
        </authorList>
    </citation>
    <scope>NUCLEOTIDE SEQUENCE [LARGE SCALE GENOMIC DNA]</scope>
    <source>
        <strain evidence="2 3">RO10H11247</strain>
    </source>
</reference>
<dbReference type="VEuPathDB" id="FungiDB:VP01_4234g1"/>
<feature type="compositionally biased region" description="Polar residues" evidence="1">
    <location>
        <begin position="57"/>
        <end position="72"/>
    </location>
</feature>
<comment type="caution">
    <text evidence="2">The sequence shown here is derived from an EMBL/GenBank/DDBJ whole genome shotgun (WGS) entry which is preliminary data.</text>
</comment>
<evidence type="ECO:0000256" key="1">
    <source>
        <dbReference type="SAM" id="MobiDB-lite"/>
    </source>
</evidence>
<protein>
    <submittedName>
        <fullName evidence="2">Uncharacterized protein</fullName>
    </submittedName>
</protein>
<dbReference type="AlphaFoldDB" id="A0A0L6UQI3"/>
<dbReference type="Proteomes" id="UP000037035">
    <property type="component" value="Unassembled WGS sequence"/>
</dbReference>
<accession>A0A0L6UQI3</accession>